<evidence type="ECO:0000259" key="2">
    <source>
        <dbReference type="Pfam" id="PF07969"/>
    </source>
</evidence>
<dbReference type="CDD" id="cd01300">
    <property type="entry name" value="YtcJ_like"/>
    <property type="match status" value="1"/>
</dbReference>
<accession>A0A7R6PVB3</accession>
<organism evidence="3 4">
    <name type="scientific">Neptunomonas japonica JAMM 1380</name>
    <dbReference type="NCBI Taxonomy" id="1441457"/>
    <lineage>
        <taxon>Bacteria</taxon>
        <taxon>Pseudomonadati</taxon>
        <taxon>Pseudomonadota</taxon>
        <taxon>Gammaproteobacteria</taxon>
        <taxon>Oceanospirillales</taxon>
        <taxon>Oceanospirillaceae</taxon>
        <taxon>Neptunomonas</taxon>
    </lineage>
</organism>
<dbReference type="SUPFAM" id="SSF51338">
    <property type="entry name" value="Composite domain of metallo-dependent hydrolases"/>
    <property type="match status" value="1"/>
</dbReference>
<dbReference type="Pfam" id="PF07969">
    <property type="entry name" value="Amidohydro_3"/>
    <property type="match status" value="1"/>
</dbReference>
<gene>
    <name evidence="3" type="ORF">NEJAP_3267</name>
</gene>
<dbReference type="Gene3D" id="2.30.40.10">
    <property type="entry name" value="Urease, subunit C, domain 1"/>
    <property type="match status" value="1"/>
</dbReference>
<dbReference type="InterPro" id="IPR013108">
    <property type="entry name" value="Amidohydro_3"/>
</dbReference>
<evidence type="ECO:0000313" key="3">
    <source>
        <dbReference type="EMBL" id="BBB31205.1"/>
    </source>
</evidence>
<dbReference type="GO" id="GO:0016810">
    <property type="term" value="F:hydrolase activity, acting on carbon-nitrogen (but not peptide) bonds"/>
    <property type="evidence" value="ECO:0007669"/>
    <property type="project" value="InterPro"/>
</dbReference>
<keyword evidence="4" id="KW-1185">Reference proteome</keyword>
<dbReference type="InterPro" id="IPR032466">
    <property type="entry name" value="Metal_Hydrolase"/>
</dbReference>
<dbReference type="InterPro" id="IPR033932">
    <property type="entry name" value="YtcJ-like"/>
</dbReference>
<evidence type="ECO:0000256" key="1">
    <source>
        <dbReference type="SAM" id="Phobius"/>
    </source>
</evidence>
<keyword evidence="1" id="KW-0812">Transmembrane</keyword>
<reference evidence="3 4" key="1">
    <citation type="journal article" date="2008" name="Int. J. Syst. Evol. Microbiol.">
        <title>Neptunomonas japonica sp. nov., an Osedax japonicus symbiont-like bacterium isolated from sediment adjacent to sperm whale carcasses off Kagoshima, Japan.</title>
        <authorList>
            <person name="Miyazaki M."/>
            <person name="Nogi Y."/>
            <person name="Fujiwara Y."/>
            <person name="Kawato M."/>
            <person name="Kubokawa K."/>
            <person name="Horikoshi K."/>
        </authorList>
    </citation>
    <scope>NUCLEOTIDE SEQUENCE [LARGE SCALE GENOMIC DNA]</scope>
    <source>
        <strain evidence="3 4">JAMM 1380</strain>
    </source>
</reference>
<dbReference type="Gene3D" id="3.10.310.70">
    <property type="match status" value="1"/>
</dbReference>
<dbReference type="AlphaFoldDB" id="A0A7R6PVB3"/>
<dbReference type="PANTHER" id="PTHR22642:SF2">
    <property type="entry name" value="PROTEIN LONG AFTER FAR-RED 3"/>
    <property type="match status" value="1"/>
</dbReference>
<keyword evidence="3" id="KW-0378">Hydrolase</keyword>
<protein>
    <submittedName>
        <fullName evidence="3">Amidohydrolase</fullName>
    </submittedName>
</protein>
<sequence length="577" mass="63082">MTQLMKTRISTYLLGIALLAAIVIALLVGLATPGHRVFINGNIITVDDNNSIVEAISIRDGKIEAIDSNKNIRKLIQKGTQVTDLKGKTLLPGFIDAHSHFPSSGLTAISADLSPPPTGRTSSIALLLDSMRLQAAMTPPGKWLLGFGYDDSSLTEKRHPTRQELDSISSEHPIYLWHSSGHMGIANSLALEKVGITEKTLSPSGGVIGRDANTGKLNGLLQEKSALSLTTLLQDFSFTDYYQIFRQARDDYSKNGITTAQSGGIGVNLTRALYWASQLRQIPFRMVVFPNHQSFGQQLLNGSYKQTDFNSERFYLGPIKIIADGSVQGRTAFLTKPFYKNPPAIPDYRGFPSFEQTELSAIVSTYHDAGFQLAIHGNGDAAIDQIINAFAKAQKYTPSTDPRLILVHAQMARLDQLKSMQALGITPSFFPTHTYYWGDQHIASFMGPKRGAMMSPTGSAAALGLKFSVHTDAPVTPISPLQLLWSTVNRQSVSGNTIGEEQKISTMQAIRSMTIDAAWQVFQEKNRGSIEQGKFADLVLLSGNPLENPKDIKQIKVLETIVDGVTVYTAETKNPKK</sequence>
<keyword evidence="1" id="KW-0472">Membrane</keyword>
<dbReference type="KEGG" id="njp:NEJAP_3267"/>
<keyword evidence="1" id="KW-1133">Transmembrane helix</keyword>
<dbReference type="InterPro" id="IPR011059">
    <property type="entry name" value="Metal-dep_hydrolase_composite"/>
</dbReference>
<dbReference type="Gene3D" id="3.20.20.140">
    <property type="entry name" value="Metal-dependent hydrolases"/>
    <property type="match status" value="1"/>
</dbReference>
<name>A0A7R6PVB3_9GAMM</name>
<dbReference type="PANTHER" id="PTHR22642">
    <property type="entry name" value="IMIDAZOLONEPROPIONASE"/>
    <property type="match status" value="1"/>
</dbReference>
<dbReference type="SUPFAM" id="SSF51556">
    <property type="entry name" value="Metallo-dependent hydrolases"/>
    <property type="match status" value="1"/>
</dbReference>
<feature type="domain" description="Amidohydrolase 3" evidence="2">
    <location>
        <begin position="81"/>
        <end position="568"/>
    </location>
</feature>
<evidence type="ECO:0000313" key="4">
    <source>
        <dbReference type="Proteomes" id="UP000595332"/>
    </source>
</evidence>
<feature type="transmembrane region" description="Helical" evidence="1">
    <location>
        <begin position="12"/>
        <end position="31"/>
    </location>
</feature>
<proteinExistence type="predicted"/>
<dbReference type="EMBL" id="AP014546">
    <property type="protein sequence ID" value="BBB31205.1"/>
    <property type="molecule type" value="Genomic_DNA"/>
</dbReference>
<dbReference type="Proteomes" id="UP000595332">
    <property type="component" value="Chromosome"/>
</dbReference>